<dbReference type="PROSITE" id="PS50181">
    <property type="entry name" value="FBOX"/>
    <property type="match status" value="1"/>
</dbReference>
<evidence type="ECO:0000259" key="1">
    <source>
        <dbReference type="PROSITE" id="PS50181"/>
    </source>
</evidence>
<dbReference type="EMBL" id="HG739280">
    <property type="protein sequence ID" value="CDP18004.1"/>
    <property type="molecule type" value="Genomic_DNA"/>
</dbReference>
<dbReference type="OrthoDB" id="606438at2759"/>
<dbReference type="Gramene" id="CDP18004">
    <property type="protein sequence ID" value="CDP18004"/>
    <property type="gene ID" value="GSCOC_T00001343001"/>
</dbReference>
<dbReference type="InterPro" id="IPR050796">
    <property type="entry name" value="SCF_F-box_component"/>
</dbReference>
<dbReference type="Gene3D" id="1.20.1280.50">
    <property type="match status" value="1"/>
</dbReference>
<dbReference type="PANTHER" id="PTHR31672">
    <property type="entry name" value="BNACNNG10540D PROTEIN"/>
    <property type="match status" value="1"/>
</dbReference>
<sequence>MSDYIPDQLLVNVLLRLPFDSLIRSRCVSKSWRSLIDGPHFIKMYNESHLETNYDHNDTKIVALIEEKSSPVSGSRSRDFYSLDMNRLFSSSTTNAKKLNFPADSFRDDIRLVGSCNGLLCLVHRNWNIFIWNPWTQKYWKIPPPPYGNAIGHSQVQIRLGFGYDNVRDDYKVLAFKNGWNCMQNLTPTITLCSNKVYVYSSKLNLWKDIGDFPFQQATMFPDPMDGILANGALHWVGGLNFIFAFDLCSDKFRSMRCPFWEDRFLPKLCILNGVLCLLSDYEFWNQRFADIFLMEDYGAHESCWTKLGSIRIPFGKWITPIALSKNKKQVVLQISKATLVLYDLETNSFNDVAMSGAASSIDSPISLTSCVCVGSLASLFWQA</sequence>
<reference evidence="3" key="1">
    <citation type="journal article" date="2014" name="Science">
        <title>The coffee genome provides insight into the convergent evolution of caffeine biosynthesis.</title>
        <authorList>
            <person name="Denoeud F."/>
            <person name="Carretero-Paulet L."/>
            <person name="Dereeper A."/>
            <person name="Droc G."/>
            <person name="Guyot R."/>
            <person name="Pietrella M."/>
            <person name="Zheng C."/>
            <person name="Alberti A."/>
            <person name="Anthony F."/>
            <person name="Aprea G."/>
            <person name="Aury J.M."/>
            <person name="Bento P."/>
            <person name="Bernard M."/>
            <person name="Bocs S."/>
            <person name="Campa C."/>
            <person name="Cenci A."/>
            <person name="Combes M.C."/>
            <person name="Crouzillat D."/>
            <person name="Da Silva C."/>
            <person name="Daddiego L."/>
            <person name="De Bellis F."/>
            <person name="Dussert S."/>
            <person name="Garsmeur O."/>
            <person name="Gayraud T."/>
            <person name="Guignon V."/>
            <person name="Jahn K."/>
            <person name="Jamilloux V."/>
            <person name="Joet T."/>
            <person name="Labadie K."/>
            <person name="Lan T."/>
            <person name="Leclercq J."/>
            <person name="Lepelley M."/>
            <person name="Leroy T."/>
            <person name="Li L.T."/>
            <person name="Librado P."/>
            <person name="Lopez L."/>
            <person name="Munoz A."/>
            <person name="Noel B."/>
            <person name="Pallavicini A."/>
            <person name="Perrotta G."/>
            <person name="Poncet V."/>
            <person name="Pot D."/>
            <person name="Priyono X."/>
            <person name="Rigoreau M."/>
            <person name="Rouard M."/>
            <person name="Rozas J."/>
            <person name="Tranchant-Dubreuil C."/>
            <person name="VanBuren R."/>
            <person name="Zhang Q."/>
            <person name="Andrade A.C."/>
            <person name="Argout X."/>
            <person name="Bertrand B."/>
            <person name="de Kochko A."/>
            <person name="Graziosi G."/>
            <person name="Henry R.J."/>
            <person name="Jayarama X."/>
            <person name="Ming R."/>
            <person name="Nagai C."/>
            <person name="Rounsley S."/>
            <person name="Sankoff D."/>
            <person name="Giuliano G."/>
            <person name="Albert V.A."/>
            <person name="Wincker P."/>
            <person name="Lashermes P."/>
        </authorList>
    </citation>
    <scope>NUCLEOTIDE SEQUENCE [LARGE SCALE GENOMIC DNA]</scope>
    <source>
        <strain evidence="3">cv. DH200-94</strain>
    </source>
</reference>
<accession>A0A068VBR0</accession>
<organism evidence="2 3">
    <name type="scientific">Coffea canephora</name>
    <name type="common">Robusta coffee</name>
    <dbReference type="NCBI Taxonomy" id="49390"/>
    <lineage>
        <taxon>Eukaryota</taxon>
        <taxon>Viridiplantae</taxon>
        <taxon>Streptophyta</taxon>
        <taxon>Embryophyta</taxon>
        <taxon>Tracheophyta</taxon>
        <taxon>Spermatophyta</taxon>
        <taxon>Magnoliopsida</taxon>
        <taxon>eudicotyledons</taxon>
        <taxon>Gunneridae</taxon>
        <taxon>Pentapetalae</taxon>
        <taxon>asterids</taxon>
        <taxon>lamiids</taxon>
        <taxon>Gentianales</taxon>
        <taxon>Rubiaceae</taxon>
        <taxon>Ixoroideae</taxon>
        <taxon>Gardenieae complex</taxon>
        <taxon>Bertiereae - Coffeeae clade</taxon>
        <taxon>Coffeeae</taxon>
        <taxon>Coffea</taxon>
    </lineage>
</organism>
<dbReference type="SMART" id="SM00256">
    <property type="entry name" value="FBOX"/>
    <property type="match status" value="1"/>
</dbReference>
<dbReference type="PhylomeDB" id="A0A068VBR0"/>
<proteinExistence type="predicted"/>
<dbReference type="AlphaFoldDB" id="A0A068VBR0"/>
<dbReference type="OMA" id="IFLMEDY"/>
<evidence type="ECO:0000313" key="2">
    <source>
        <dbReference type="EMBL" id="CDP18004.1"/>
    </source>
</evidence>
<dbReference type="InterPro" id="IPR006527">
    <property type="entry name" value="F-box-assoc_dom_typ1"/>
</dbReference>
<feature type="domain" description="F-box" evidence="1">
    <location>
        <begin position="1"/>
        <end position="45"/>
    </location>
</feature>
<dbReference type="Proteomes" id="UP000295252">
    <property type="component" value="Chromosome III"/>
</dbReference>
<dbReference type="PANTHER" id="PTHR31672:SF13">
    <property type="entry name" value="F-BOX PROTEIN CPR30-LIKE"/>
    <property type="match status" value="1"/>
</dbReference>
<dbReference type="Pfam" id="PF07734">
    <property type="entry name" value="FBA_1"/>
    <property type="match status" value="1"/>
</dbReference>
<evidence type="ECO:0000313" key="3">
    <source>
        <dbReference type="Proteomes" id="UP000295252"/>
    </source>
</evidence>
<dbReference type="SUPFAM" id="SSF81383">
    <property type="entry name" value="F-box domain"/>
    <property type="match status" value="1"/>
</dbReference>
<dbReference type="InterPro" id="IPR036047">
    <property type="entry name" value="F-box-like_dom_sf"/>
</dbReference>
<dbReference type="STRING" id="49390.A0A068VBR0"/>
<name>A0A068VBR0_COFCA</name>
<dbReference type="Pfam" id="PF00646">
    <property type="entry name" value="F-box"/>
    <property type="match status" value="1"/>
</dbReference>
<dbReference type="InParanoid" id="A0A068VBR0"/>
<dbReference type="CDD" id="cd22157">
    <property type="entry name" value="F-box_AtFBW1-like"/>
    <property type="match status" value="1"/>
</dbReference>
<dbReference type="InterPro" id="IPR015915">
    <property type="entry name" value="Kelch-typ_b-propeller"/>
</dbReference>
<dbReference type="SUPFAM" id="SSF117281">
    <property type="entry name" value="Kelch motif"/>
    <property type="match status" value="1"/>
</dbReference>
<gene>
    <name evidence="2" type="ORF">GSCOC_T00001343001</name>
</gene>
<keyword evidence="3" id="KW-1185">Reference proteome</keyword>
<dbReference type="InterPro" id="IPR001810">
    <property type="entry name" value="F-box_dom"/>
</dbReference>
<protein>
    <recommendedName>
        <fullName evidence="1">F-box domain-containing protein</fullName>
    </recommendedName>
</protein>
<dbReference type="InterPro" id="IPR017451">
    <property type="entry name" value="F-box-assoc_interact_dom"/>
</dbReference>
<dbReference type="NCBIfam" id="TIGR01640">
    <property type="entry name" value="F_box_assoc_1"/>
    <property type="match status" value="1"/>
</dbReference>